<proteinExistence type="predicted"/>
<gene>
    <name evidence="2" type="ORF">Q5P01_000295</name>
</gene>
<name>A0AA88IHE6_CHASR</name>
<sequence>MSYGDSTQWTEVRYGRRSRLPRNTFAQGWSRDRLRTGPRGMASAFPVRRGGGPAAHTMPNPPVPPLGFLAPARSQRPLLGDGPQRRLYADVVRQTAPRRPLDHGFFQRDFRGPGCPRPCGGPGHVVYGGRGSLVGDSGILVSHRCSLLMDMGASWGGASGVPSTVFAGHCGTFLGGGSAAVQGPAQVQRSPDAVATHGEVEQRPLRDCGTSVEVGGELQGLHGSRRPARATCSVATMTDGRSAGPADWEGRTVLTRGPESGSQFSKGAEDTEAHAGANSTGGWEH</sequence>
<comment type="caution">
    <text evidence="2">The sequence shown here is derived from an EMBL/GenBank/DDBJ whole genome shotgun (WGS) entry which is preliminary data.</text>
</comment>
<keyword evidence="3" id="KW-1185">Reference proteome</keyword>
<dbReference type="AlphaFoldDB" id="A0AA88IHE6"/>
<evidence type="ECO:0000313" key="3">
    <source>
        <dbReference type="Proteomes" id="UP001187415"/>
    </source>
</evidence>
<protein>
    <submittedName>
        <fullName evidence="2">Uncharacterized protein</fullName>
    </submittedName>
</protein>
<evidence type="ECO:0000256" key="1">
    <source>
        <dbReference type="SAM" id="MobiDB-lite"/>
    </source>
</evidence>
<dbReference type="Proteomes" id="UP001187415">
    <property type="component" value="Unassembled WGS sequence"/>
</dbReference>
<evidence type="ECO:0000313" key="2">
    <source>
        <dbReference type="EMBL" id="KAK2811013.1"/>
    </source>
</evidence>
<dbReference type="EMBL" id="JAUPFM010000199">
    <property type="protein sequence ID" value="KAK2811013.1"/>
    <property type="molecule type" value="Genomic_DNA"/>
</dbReference>
<accession>A0AA88IHE6</accession>
<organism evidence="2 3">
    <name type="scientific">Channa striata</name>
    <name type="common">Snakehead murrel</name>
    <name type="synonym">Ophicephalus striatus</name>
    <dbReference type="NCBI Taxonomy" id="64152"/>
    <lineage>
        <taxon>Eukaryota</taxon>
        <taxon>Metazoa</taxon>
        <taxon>Chordata</taxon>
        <taxon>Craniata</taxon>
        <taxon>Vertebrata</taxon>
        <taxon>Euteleostomi</taxon>
        <taxon>Actinopterygii</taxon>
        <taxon>Neopterygii</taxon>
        <taxon>Teleostei</taxon>
        <taxon>Neoteleostei</taxon>
        <taxon>Acanthomorphata</taxon>
        <taxon>Anabantaria</taxon>
        <taxon>Anabantiformes</taxon>
        <taxon>Channoidei</taxon>
        <taxon>Channidae</taxon>
        <taxon>Channa</taxon>
    </lineage>
</organism>
<reference evidence="2" key="1">
    <citation type="submission" date="2023-07" db="EMBL/GenBank/DDBJ databases">
        <title>Chromosome-level Genome Assembly of Striped Snakehead (Channa striata).</title>
        <authorList>
            <person name="Liu H."/>
        </authorList>
    </citation>
    <scope>NUCLEOTIDE SEQUENCE</scope>
    <source>
        <strain evidence="2">Gz</strain>
        <tissue evidence="2">Muscle</tissue>
    </source>
</reference>
<feature type="region of interest" description="Disordered" evidence="1">
    <location>
        <begin position="238"/>
        <end position="285"/>
    </location>
</feature>